<protein>
    <submittedName>
        <fullName evidence="2">Uncharacterized protein</fullName>
    </submittedName>
</protein>
<dbReference type="AlphaFoldDB" id="A0A9X2U4F1"/>
<name>A0A9X2U4F1_9BACT</name>
<evidence type="ECO:0000313" key="2">
    <source>
        <dbReference type="EMBL" id="MCS3866626.1"/>
    </source>
</evidence>
<sequence>MAENLFSGSGDSEKHQENHRRSDYCSQRFEATLENVLKRDFAAEAPDMNWGVDTWVGRTTFD</sequence>
<comment type="caution">
    <text evidence="2">The sequence shown here is derived from an EMBL/GenBank/DDBJ whole genome shotgun (WGS) entry which is preliminary data.</text>
</comment>
<gene>
    <name evidence="2" type="ORF">GGP82_003204</name>
</gene>
<proteinExistence type="predicted"/>
<evidence type="ECO:0000313" key="3">
    <source>
        <dbReference type="Proteomes" id="UP001155034"/>
    </source>
</evidence>
<feature type="compositionally biased region" description="Basic and acidic residues" evidence="1">
    <location>
        <begin position="11"/>
        <end position="23"/>
    </location>
</feature>
<feature type="compositionally biased region" description="Polar residues" evidence="1">
    <location>
        <begin position="1"/>
        <end position="10"/>
    </location>
</feature>
<dbReference type="EMBL" id="JANTYZ010000016">
    <property type="protein sequence ID" value="MCS3866626.1"/>
    <property type="molecule type" value="Genomic_DNA"/>
</dbReference>
<evidence type="ECO:0000256" key="1">
    <source>
        <dbReference type="SAM" id="MobiDB-lite"/>
    </source>
</evidence>
<reference evidence="2" key="1">
    <citation type="submission" date="2022-08" db="EMBL/GenBank/DDBJ databases">
        <title>Genomic Encyclopedia of Type Strains, Phase V (KMG-V): Genome sequencing to study the core and pangenomes of soil and plant-associated prokaryotes.</title>
        <authorList>
            <person name="Whitman W."/>
        </authorList>
    </citation>
    <scope>NUCLEOTIDE SEQUENCE</scope>
    <source>
        <strain evidence="2">SP2016B</strain>
    </source>
</reference>
<organism evidence="2 3">
    <name type="scientific">Salinibacter ruber</name>
    <dbReference type="NCBI Taxonomy" id="146919"/>
    <lineage>
        <taxon>Bacteria</taxon>
        <taxon>Pseudomonadati</taxon>
        <taxon>Rhodothermota</taxon>
        <taxon>Rhodothermia</taxon>
        <taxon>Rhodothermales</taxon>
        <taxon>Salinibacteraceae</taxon>
        <taxon>Salinibacter</taxon>
    </lineage>
</organism>
<dbReference type="RefSeq" id="WP_259084203.1">
    <property type="nucleotide sequence ID" value="NZ_JANTZD010000017.1"/>
</dbReference>
<dbReference type="Proteomes" id="UP001155034">
    <property type="component" value="Unassembled WGS sequence"/>
</dbReference>
<accession>A0A9X2U4F1</accession>
<feature type="region of interest" description="Disordered" evidence="1">
    <location>
        <begin position="1"/>
        <end position="23"/>
    </location>
</feature>